<dbReference type="Proteomes" id="UP001267290">
    <property type="component" value="Unassembled WGS sequence"/>
</dbReference>
<keyword evidence="3" id="KW-1185">Reference proteome</keyword>
<reference evidence="2 3" key="1">
    <citation type="submission" date="2023-07" db="EMBL/GenBank/DDBJ databases">
        <title>Sorghum-associated microbial communities from plants grown in Nebraska, USA.</title>
        <authorList>
            <person name="Schachtman D."/>
        </authorList>
    </citation>
    <scope>NUCLEOTIDE SEQUENCE [LARGE SCALE GENOMIC DNA]</scope>
    <source>
        <strain evidence="2 3">CC258</strain>
    </source>
</reference>
<dbReference type="EMBL" id="JAVDSB010000007">
    <property type="protein sequence ID" value="MDR6552598.1"/>
    <property type="molecule type" value="Genomic_DNA"/>
</dbReference>
<evidence type="ECO:0000313" key="2">
    <source>
        <dbReference type="EMBL" id="MDR6552598.1"/>
    </source>
</evidence>
<organism evidence="2 3">
    <name type="scientific">Paenibacillus qinlingensis</name>
    <dbReference type="NCBI Taxonomy" id="1837343"/>
    <lineage>
        <taxon>Bacteria</taxon>
        <taxon>Bacillati</taxon>
        <taxon>Bacillota</taxon>
        <taxon>Bacilli</taxon>
        <taxon>Bacillales</taxon>
        <taxon>Paenibacillaceae</taxon>
        <taxon>Paenibacillus</taxon>
    </lineage>
</organism>
<keyword evidence="1" id="KW-1133">Transmembrane helix</keyword>
<comment type="caution">
    <text evidence="2">The sequence shown here is derived from an EMBL/GenBank/DDBJ whole genome shotgun (WGS) entry which is preliminary data.</text>
</comment>
<feature type="transmembrane region" description="Helical" evidence="1">
    <location>
        <begin position="103"/>
        <end position="126"/>
    </location>
</feature>
<feature type="transmembrane region" description="Helical" evidence="1">
    <location>
        <begin position="58"/>
        <end position="82"/>
    </location>
</feature>
<name>A0ABU1NYL4_9BACL</name>
<evidence type="ECO:0000256" key="1">
    <source>
        <dbReference type="SAM" id="Phobius"/>
    </source>
</evidence>
<gene>
    <name evidence="2" type="ORF">J2736_003805</name>
</gene>
<accession>A0ABU1NYL4</accession>
<sequence>MFISSLISRKLISASVSSCIFVIIFAWFEPSVWSDIPILEYNSFKGYIKDSISSIPIYFTYALPVILIYGTLTSLICEFIVYNIFEYTPLRKSNLNKFILMGLLHLAFGMVLLYISLLAAILFFLVDQWLSYRRQVYNWRSVFKSFFIPLCFFIFWVSLVWFIAHKSTVIPKSFL</sequence>
<keyword evidence="1" id="KW-0472">Membrane</keyword>
<proteinExistence type="predicted"/>
<protein>
    <submittedName>
        <fullName evidence="2">Fatty acid desaturase</fullName>
    </submittedName>
</protein>
<keyword evidence="1" id="KW-0812">Transmembrane</keyword>
<feature type="transmembrane region" description="Helical" evidence="1">
    <location>
        <begin position="146"/>
        <end position="164"/>
    </location>
</feature>
<evidence type="ECO:0000313" key="3">
    <source>
        <dbReference type="Proteomes" id="UP001267290"/>
    </source>
</evidence>